<dbReference type="InterPro" id="IPR001870">
    <property type="entry name" value="B30.2/SPRY"/>
</dbReference>
<name>A0A3P9C558_9CICH</name>
<dbReference type="InterPro" id="IPR043136">
    <property type="entry name" value="B30.2/SPRY_sf"/>
</dbReference>
<feature type="coiled-coil region" evidence="5">
    <location>
        <begin position="139"/>
        <end position="166"/>
    </location>
</feature>
<keyword evidence="1" id="KW-0479">Metal-binding</keyword>
<evidence type="ECO:0000256" key="5">
    <source>
        <dbReference type="SAM" id="Coils"/>
    </source>
</evidence>
<keyword evidence="5" id="KW-0175">Coiled coil</keyword>
<accession>A0A3P9C558</accession>
<dbReference type="InterPro" id="IPR003877">
    <property type="entry name" value="SPRY_dom"/>
</dbReference>
<proteinExistence type="predicted"/>
<dbReference type="CDD" id="cd13733">
    <property type="entry name" value="SPRY_PRY_C-I_1"/>
    <property type="match status" value="1"/>
</dbReference>
<dbReference type="Proteomes" id="UP000265160">
    <property type="component" value="LG6"/>
</dbReference>
<dbReference type="InterPro" id="IPR003879">
    <property type="entry name" value="Butyrophylin_SPRY"/>
</dbReference>
<evidence type="ECO:0008006" key="10">
    <source>
        <dbReference type="Google" id="ProtNLM"/>
    </source>
</evidence>
<dbReference type="InterPro" id="IPR006574">
    <property type="entry name" value="PRY"/>
</dbReference>
<dbReference type="SUPFAM" id="SSF49899">
    <property type="entry name" value="Concanavalin A-like lectins/glucanases"/>
    <property type="match status" value="1"/>
</dbReference>
<feature type="domain" description="RING-type" evidence="6">
    <location>
        <begin position="20"/>
        <end position="59"/>
    </location>
</feature>
<dbReference type="PANTHER" id="PTHR24103">
    <property type="entry name" value="E3 UBIQUITIN-PROTEIN LIGASE TRIM"/>
    <property type="match status" value="1"/>
</dbReference>
<dbReference type="InterPro" id="IPR027370">
    <property type="entry name" value="Znf-RING_euk"/>
</dbReference>
<reference evidence="8 9" key="1">
    <citation type="journal article" date="2014" name="Nature">
        <title>The genomic substrate for adaptive radiation in African cichlid fish.</title>
        <authorList>
            <person name="Brawand D."/>
            <person name="Wagner C.E."/>
            <person name="Li Y.I."/>
            <person name="Malinsky M."/>
            <person name="Keller I."/>
            <person name="Fan S."/>
            <person name="Simakov O."/>
            <person name="Ng A.Y."/>
            <person name="Lim Z.W."/>
            <person name="Bezault E."/>
            <person name="Turner-Maier J."/>
            <person name="Johnson J."/>
            <person name="Alcazar R."/>
            <person name="Noh H.J."/>
            <person name="Russell P."/>
            <person name="Aken B."/>
            <person name="Alfoldi J."/>
            <person name="Amemiya C."/>
            <person name="Azzouzi N."/>
            <person name="Baroiller J.F."/>
            <person name="Barloy-Hubler F."/>
            <person name="Berlin A."/>
            <person name="Bloomquist R."/>
            <person name="Carleton K.L."/>
            <person name="Conte M.A."/>
            <person name="D'Cotta H."/>
            <person name="Eshel O."/>
            <person name="Gaffney L."/>
            <person name="Galibert F."/>
            <person name="Gante H.F."/>
            <person name="Gnerre S."/>
            <person name="Greuter L."/>
            <person name="Guyon R."/>
            <person name="Haddad N.S."/>
            <person name="Haerty W."/>
            <person name="Harris R.M."/>
            <person name="Hofmann H.A."/>
            <person name="Hourlier T."/>
            <person name="Hulata G."/>
            <person name="Jaffe D.B."/>
            <person name="Lara M."/>
            <person name="Lee A.P."/>
            <person name="MacCallum I."/>
            <person name="Mwaiko S."/>
            <person name="Nikaido M."/>
            <person name="Nishihara H."/>
            <person name="Ozouf-Costaz C."/>
            <person name="Penman D.J."/>
            <person name="Przybylski D."/>
            <person name="Rakotomanga M."/>
            <person name="Renn S.C.P."/>
            <person name="Ribeiro F.J."/>
            <person name="Ron M."/>
            <person name="Salzburger W."/>
            <person name="Sanchez-Pulido L."/>
            <person name="Santos M.E."/>
            <person name="Searle S."/>
            <person name="Sharpe T."/>
            <person name="Swofford R."/>
            <person name="Tan F.J."/>
            <person name="Williams L."/>
            <person name="Young S."/>
            <person name="Yin S."/>
            <person name="Okada N."/>
            <person name="Kocher T.D."/>
            <person name="Miska E.A."/>
            <person name="Lander E.S."/>
            <person name="Venkatesh B."/>
            <person name="Fernald R.D."/>
            <person name="Meyer A."/>
            <person name="Ponting C.P."/>
            <person name="Streelman J.T."/>
            <person name="Lindblad-Toh K."/>
            <person name="Seehausen O."/>
            <person name="Di Palma F."/>
        </authorList>
    </citation>
    <scope>NUCLEOTIDE SEQUENCE</scope>
</reference>
<dbReference type="GO" id="GO:0008270">
    <property type="term" value="F:zinc ion binding"/>
    <property type="evidence" value="ECO:0007669"/>
    <property type="project" value="UniProtKB-KW"/>
</dbReference>
<dbReference type="Pfam" id="PF25600">
    <property type="entry name" value="TRIM_CC"/>
    <property type="match status" value="1"/>
</dbReference>
<dbReference type="Pfam" id="PF13445">
    <property type="entry name" value="zf-RING_UBOX"/>
    <property type="match status" value="1"/>
</dbReference>
<dbReference type="SMART" id="SM00184">
    <property type="entry name" value="RING"/>
    <property type="match status" value="1"/>
</dbReference>
<evidence type="ECO:0000256" key="2">
    <source>
        <dbReference type="ARBA" id="ARBA00022771"/>
    </source>
</evidence>
<dbReference type="PROSITE" id="PS50188">
    <property type="entry name" value="B302_SPRY"/>
    <property type="match status" value="1"/>
</dbReference>
<dbReference type="Pfam" id="PF00622">
    <property type="entry name" value="SPRY"/>
    <property type="match status" value="1"/>
</dbReference>
<dbReference type="Pfam" id="PF13765">
    <property type="entry name" value="PRY"/>
    <property type="match status" value="1"/>
</dbReference>
<dbReference type="Gene3D" id="2.60.120.920">
    <property type="match status" value="1"/>
</dbReference>
<dbReference type="InterPro" id="IPR001841">
    <property type="entry name" value="Znf_RING"/>
</dbReference>
<feature type="domain" description="B30.2/SPRY" evidence="7">
    <location>
        <begin position="245"/>
        <end position="439"/>
    </location>
</feature>
<dbReference type="SMART" id="SM00449">
    <property type="entry name" value="SPRY"/>
    <property type="match status" value="1"/>
</dbReference>
<protein>
    <recommendedName>
        <fullName evidence="10">B30.2/SPRY domain-containing protein</fullName>
    </recommendedName>
</protein>
<dbReference type="FunFam" id="2.60.120.920:FF:000004">
    <property type="entry name" value="Butyrophilin subfamily 1 member A1"/>
    <property type="match status" value="1"/>
</dbReference>
<evidence type="ECO:0000313" key="9">
    <source>
        <dbReference type="Proteomes" id="UP000265160"/>
    </source>
</evidence>
<dbReference type="PROSITE" id="PS00518">
    <property type="entry name" value="ZF_RING_1"/>
    <property type="match status" value="1"/>
</dbReference>
<dbReference type="SUPFAM" id="SSF57850">
    <property type="entry name" value="RING/U-box"/>
    <property type="match status" value="1"/>
</dbReference>
<dbReference type="InterPro" id="IPR058030">
    <property type="entry name" value="TRIM8/14/16/25/29/45/65_CC"/>
</dbReference>
<dbReference type="Ensembl" id="ENSMZET00005017730.1">
    <property type="protein sequence ID" value="ENSMZEP00005017184.1"/>
    <property type="gene ID" value="ENSMZEG00005012913.1"/>
</dbReference>
<reference evidence="8" key="3">
    <citation type="submission" date="2025-09" db="UniProtKB">
        <authorList>
            <consortium name="Ensembl"/>
        </authorList>
    </citation>
    <scope>IDENTIFICATION</scope>
</reference>
<reference evidence="8" key="2">
    <citation type="submission" date="2025-08" db="UniProtKB">
        <authorList>
            <consortium name="Ensembl"/>
        </authorList>
    </citation>
    <scope>IDENTIFICATION</scope>
</reference>
<dbReference type="AlphaFoldDB" id="A0A3P9C558"/>
<keyword evidence="2 4" id="KW-0863">Zinc-finger</keyword>
<dbReference type="InterPro" id="IPR050143">
    <property type="entry name" value="TRIM/RBCC"/>
</dbReference>
<keyword evidence="3" id="KW-0862">Zinc</keyword>
<dbReference type="PRINTS" id="PR01407">
    <property type="entry name" value="BUTYPHLNCDUF"/>
</dbReference>
<dbReference type="InterPro" id="IPR013083">
    <property type="entry name" value="Znf_RING/FYVE/PHD"/>
</dbReference>
<dbReference type="Gene3D" id="3.30.40.10">
    <property type="entry name" value="Zinc/RING finger domain, C3HC4 (zinc finger)"/>
    <property type="match status" value="1"/>
</dbReference>
<dbReference type="PROSITE" id="PS50089">
    <property type="entry name" value="ZF_RING_2"/>
    <property type="match status" value="1"/>
</dbReference>
<evidence type="ECO:0000256" key="4">
    <source>
        <dbReference type="PROSITE-ProRule" id="PRU00175"/>
    </source>
</evidence>
<keyword evidence="9" id="KW-1185">Reference proteome</keyword>
<dbReference type="InterPro" id="IPR013320">
    <property type="entry name" value="ConA-like_dom_sf"/>
</dbReference>
<dbReference type="SMART" id="SM00589">
    <property type="entry name" value="PRY"/>
    <property type="match status" value="1"/>
</dbReference>
<evidence type="ECO:0000313" key="8">
    <source>
        <dbReference type="Ensembl" id="ENSMZEP00005017184.1"/>
    </source>
</evidence>
<dbReference type="InterPro" id="IPR017907">
    <property type="entry name" value="Znf_RING_CS"/>
</dbReference>
<sequence>RHTPKLSSPIRKTLSHQFLCAICLDVFTDPVSTPCGHNFCKNCITEPVDADVPFQCPTCMKMFYPKPELQVNTLISEMVDTFRRAEQRPARQEEVLPGLGLKPLPLLLCVVFLSLLLDCMKFNHPLEEMSKGKKGVKMEAEIQQTIEEMRLKIEELKRSVELGKEDADREMTDGARVFAALKEYVEKGEAKLTEAIREKQRQTELQAEGFIRKMEQDIRELKKRKTEVELLSVLQLEETAEMKEKLPKMLAMAKLRRAQSYAVDVTLDPDTANAYLFLSDDEKQVHDTYREKALPYNSERFFYSAAVLGKQSFSSGRFYFEVQVEGKGEWTLGVARESINRREDITPRPAAGFWTVGLSNGNKYKAGPDVALSLQSAPKKVGVFVDYEDGLVSFYDVDTAALIYSFTGCSFTEKLYPYFSPGLENDGWNSAPLIITPVN</sequence>
<evidence type="ECO:0000259" key="6">
    <source>
        <dbReference type="PROSITE" id="PS50089"/>
    </source>
</evidence>
<evidence type="ECO:0000259" key="7">
    <source>
        <dbReference type="PROSITE" id="PS50188"/>
    </source>
</evidence>
<organism evidence="8 9">
    <name type="scientific">Maylandia zebra</name>
    <name type="common">zebra mbuna</name>
    <dbReference type="NCBI Taxonomy" id="106582"/>
    <lineage>
        <taxon>Eukaryota</taxon>
        <taxon>Metazoa</taxon>
        <taxon>Chordata</taxon>
        <taxon>Craniata</taxon>
        <taxon>Vertebrata</taxon>
        <taxon>Euteleostomi</taxon>
        <taxon>Actinopterygii</taxon>
        <taxon>Neopterygii</taxon>
        <taxon>Teleostei</taxon>
        <taxon>Neoteleostei</taxon>
        <taxon>Acanthomorphata</taxon>
        <taxon>Ovalentaria</taxon>
        <taxon>Cichlomorphae</taxon>
        <taxon>Cichliformes</taxon>
        <taxon>Cichlidae</taxon>
        <taxon>African cichlids</taxon>
        <taxon>Pseudocrenilabrinae</taxon>
        <taxon>Haplochromini</taxon>
        <taxon>Maylandia</taxon>
        <taxon>Maylandia zebra complex</taxon>
    </lineage>
</organism>
<evidence type="ECO:0000256" key="3">
    <source>
        <dbReference type="ARBA" id="ARBA00022833"/>
    </source>
</evidence>
<evidence type="ECO:0000256" key="1">
    <source>
        <dbReference type="ARBA" id="ARBA00022723"/>
    </source>
</evidence>
<dbReference type="GeneTree" id="ENSGT01040000240400"/>